<dbReference type="HAMAP" id="MF_01812">
    <property type="entry name" value="Eis"/>
    <property type="match status" value="1"/>
</dbReference>
<evidence type="ECO:0000259" key="5">
    <source>
        <dbReference type="PROSITE" id="PS51186"/>
    </source>
</evidence>
<dbReference type="OrthoDB" id="8399956at2"/>
<dbReference type="InterPro" id="IPR041380">
    <property type="entry name" value="Acetyltransf_17"/>
</dbReference>
<dbReference type="Pfam" id="PF17668">
    <property type="entry name" value="Acetyltransf_17"/>
    <property type="match status" value="1"/>
</dbReference>
<dbReference type="InterPro" id="IPR051554">
    <property type="entry name" value="Acetyltransferase_Eis"/>
</dbReference>
<feature type="binding site" evidence="4">
    <location>
        <begin position="90"/>
        <end position="95"/>
    </location>
    <ligand>
        <name>acetyl-CoA</name>
        <dbReference type="ChEBI" id="CHEBI:57288"/>
    </ligand>
</feature>
<gene>
    <name evidence="6" type="ORF">A4R43_31070</name>
</gene>
<dbReference type="PROSITE" id="PS51186">
    <property type="entry name" value="GNAT"/>
    <property type="match status" value="1"/>
</dbReference>
<evidence type="ECO:0000256" key="4">
    <source>
        <dbReference type="HAMAP-Rule" id="MF_01812"/>
    </source>
</evidence>
<keyword evidence="3 4" id="KW-0012">Acyltransferase</keyword>
<keyword evidence="2 4" id="KW-0808">Transferase</keyword>
<comment type="subunit">
    <text evidence="4">Homohexamer; trimer of dimers.</text>
</comment>
<dbReference type="Gene3D" id="3.40.630.30">
    <property type="match status" value="2"/>
</dbReference>
<dbReference type="KEGG" id="aab:A4R43_31070"/>
<dbReference type="Gene3D" id="3.30.1050.10">
    <property type="entry name" value="SCP2 sterol-binding domain"/>
    <property type="match status" value="1"/>
</dbReference>
<dbReference type="InterPro" id="IPR036527">
    <property type="entry name" value="SCP2_sterol-bd_dom_sf"/>
</dbReference>
<dbReference type="InterPro" id="IPR016181">
    <property type="entry name" value="Acyl_CoA_acyltransferase"/>
</dbReference>
<evidence type="ECO:0000313" key="7">
    <source>
        <dbReference type="Proteomes" id="UP000250434"/>
    </source>
</evidence>
<dbReference type="PANTHER" id="PTHR37817">
    <property type="entry name" value="N-ACETYLTRANSFERASE EIS"/>
    <property type="match status" value="1"/>
</dbReference>
<comment type="similarity">
    <text evidence="1 4">Belongs to the acetyltransferase Eis family.</text>
</comment>
<keyword evidence="7" id="KW-1185">Reference proteome</keyword>
<dbReference type="Pfam" id="PF13530">
    <property type="entry name" value="SCP2_2"/>
    <property type="match status" value="1"/>
</dbReference>
<organism evidence="6 7">
    <name type="scientific">Amycolatopsis albispora</name>
    <dbReference type="NCBI Taxonomy" id="1804986"/>
    <lineage>
        <taxon>Bacteria</taxon>
        <taxon>Bacillati</taxon>
        <taxon>Actinomycetota</taxon>
        <taxon>Actinomycetes</taxon>
        <taxon>Pseudonocardiales</taxon>
        <taxon>Pseudonocardiaceae</taxon>
        <taxon>Amycolatopsis</taxon>
    </lineage>
</organism>
<dbReference type="InterPro" id="IPR000182">
    <property type="entry name" value="GNAT_dom"/>
</dbReference>
<dbReference type="EMBL" id="CP015163">
    <property type="protein sequence ID" value="AXB48936.1"/>
    <property type="molecule type" value="Genomic_DNA"/>
</dbReference>
<evidence type="ECO:0000313" key="6">
    <source>
        <dbReference type="EMBL" id="AXB48936.1"/>
    </source>
</evidence>
<evidence type="ECO:0000256" key="3">
    <source>
        <dbReference type="ARBA" id="ARBA00023315"/>
    </source>
</evidence>
<feature type="active site" description="Proton acceptor; via carboxylate" evidence="4">
    <location>
        <position position="402"/>
    </location>
</feature>
<evidence type="ECO:0000256" key="1">
    <source>
        <dbReference type="ARBA" id="ARBA00009213"/>
    </source>
</evidence>
<feature type="domain" description="N-acetyltransferase" evidence="5">
    <location>
        <begin position="4"/>
        <end position="151"/>
    </location>
</feature>
<reference evidence="6 7" key="1">
    <citation type="submission" date="2016-04" db="EMBL/GenBank/DDBJ databases">
        <title>Complete genome sequence and analysis of deep-sea sediment isolate, Amycolatopsis sp. WP1.</title>
        <authorList>
            <person name="Wang H."/>
            <person name="Chen S."/>
            <person name="Wu Q."/>
        </authorList>
    </citation>
    <scope>NUCLEOTIDE SEQUENCE [LARGE SCALE GENOMIC DNA]</scope>
    <source>
        <strain evidence="6 7">WP1</strain>
    </source>
</reference>
<dbReference type="InterPro" id="IPR022902">
    <property type="entry name" value="NAcTrfase_Eis"/>
</dbReference>
<accession>A0A344LLL2</accession>
<feature type="binding site" evidence="4">
    <location>
        <begin position="82"/>
        <end position="84"/>
    </location>
    <ligand>
        <name>acetyl-CoA</name>
        <dbReference type="ChEBI" id="CHEBI:57288"/>
    </ligand>
</feature>
<protein>
    <recommendedName>
        <fullName evidence="5">N-acetyltransferase domain-containing protein</fullName>
    </recommendedName>
</protein>
<dbReference type="PANTHER" id="PTHR37817:SF1">
    <property type="entry name" value="N-ACETYLTRANSFERASE EIS"/>
    <property type="match status" value="1"/>
</dbReference>
<dbReference type="SUPFAM" id="SSF55729">
    <property type="entry name" value="Acyl-CoA N-acyltransferases (Nat)"/>
    <property type="match status" value="1"/>
</dbReference>
<name>A0A344LLL2_9PSEU</name>
<dbReference type="InterPro" id="IPR025559">
    <property type="entry name" value="Eis_dom"/>
</dbReference>
<dbReference type="SUPFAM" id="SSF55718">
    <property type="entry name" value="SCP-like"/>
    <property type="match status" value="1"/>
</dbReference>
<proteinExistence type="inferred from homology"/>
<feature type="binding site" evidence="4">
    <location>
        <begin position="118"/>
        <end position="119"/>
    </location>
    <ligand>
        <name>acetyl-CoA</name>
        <dbReference type="ChEBI" id="CHEBI:57288"/>
    </ligand>
</feature>
<dbReference type="Pfam" id="PF13527">
    <property type="entry name" value="Acetyltransf_9"/>
    <property type="match status" value="1"/>
</dbReference>
<dbReference type="RefSeq" id="WP_113698004.1">
    <property type="nucleotide sequence ID" value="NZ_CP015163.1"/>
</dbReference>
<dbReference type="GO" id="GO:0034069">
    <property type="term" value="F:aminoglycoside N-acetyltransferase activity"/>
    <property type="evidence" value="ECO:0007669"/>
    <property type="project" value="TreeGrafter"/>
</dbReference>
<evidence type="ECO:0000256" key="2">
    <source>
        <dbReference type="ARBA" id="ARBA00022679"/>
    </source>
</evidence>
<dbReference type="Proteomes" id="UP000250434">
    <property type="component" value="Chromosome"/>
</dbReference>
<dbReference type="NCBIfam" id="NF002367">
    <property type="entry name" value="PRK01346.1-4"/>
    <property type="match status" value="1"/>
</dbReference>
<sequence length="402" mass="44135">MTDFTVRHPEDHERRPTLDMVARALHHPPLTDRQWSAAQHLFGTERTFGAFERGEPIGMTASAAVELAVPGGRVPAAAVAWVGVRADRTRRGVVTELLTTQLHDCRDRGEPVAVLHASEATIYGRFGYGVSCQAKHLMVERTRVRADVPVTGSVRLLSGAEALTVPRELYAATVPYRPGMITRDESWWRWGHDRVLDRDGYLVAVHRDHHGADDGFATYRPVSLDTFEQPGAGTALEVLDLHAANPGALAGLWRFLLSIDLVTKIRVKSRPLDEPLELLLENPRAVGVLAVKDHLWLRLADLPQALASRGYQPAEPVVIEVRDPRLPENDGRYRISEDGAERTTADADLSLDADTLGMLYLGGWRASTLAAAGRVHTTDPKALARADVLFGGTAVPWCGTDF</sequence>
<dbReference type="GO" id="GO:0030649">
    <property type="term" value="P:aminoglycoside antibiotic catabolic process"/>
    <property type="evidence" value="ECO:0007669"/>
    <property type="project" value="TreeGrafter"/>
</dbReference>
<dbReference type="AlphaFoldDB" id="A0A344LLL2"/>
<feature type="active site" description="Proton donor" evidence="4">
    <location>
        <position position="123"/>
    </location>
</feature>